<evidence type="ECO:0000259" key="1">
    <source>
        <dbReference type="Pfam" id="PF13175"/>
    </source>
</evidence>
<dbReference type="InterPro" id="IPR027417">
    <property type="entry name" value="P-loop_NTPase"/>
</dbReference>
<reference evidence="3 4" key="1">
    <citation type="submission" date="2019-10" db="EMBL/GenBank/DDBJ databases">
        <title>Bacillus from the desert of Cuatro Cinegas, Coahuila.</title>
        <authorList>
            <person name="Olmedo-Alvarez G."/>
            <person name="Saldana S."/>
            <person name="Barcelo D."/>
        </authorList>
    </citation>
    <scope>NUCLEOTIDE SEQUENCE [LARGE SCALE GENOMIC DNA]</scope>
    <source>
        <strain evidence="3 4">CH101a_3T</strain>
    </source>
</reference>
<feature type="domain" description="Endonuclease GajA/Old nuclease/RecF-like AAA" evidence="1">
    <location>
        <begin position="1"/>
        <end position="357"/>
    </location>
</feature>
<dbReference type="SUPFAM" id="SSF52540">
    <property type="entry name" value="P-loop containing nucleoside triphosphate hydrolases"/>
    <property type="match status" value="1"/>
</dbReference>
<dbReference type="PANTHER" id="PTHR43581">
    <property type="entry name" value="ATP/GTP PHOSPHATASE"/>
    <property type="match status" value="1"/>
</dbReference>
<name>A0AB34D4K8_BACCE</name>
<dbReference type="AlphaFoldDB" id="A0AB34D4K8"/>
<proteinExistence type="predicted"/>
<sequence>MLISKLHISNFRSFGYESQMLETENLTALIGANSSGKTSLIMALLRLFGQKNTDRTLIKTDFHIPEGADVSKIKEIDLMIEAKIIFPELNLQSPVDVKTIPEYIKHLIIEKTGEEPYLRIRLKGKWVQGSTPEGNIEQELVYVKIPYGHEEKEEDLTKVPIHHQKLIQMMYIPAMRDPAKQLKNASGTLLWRIFDGIDWPENLNEDIKSLTSPIETLFKEIPSIKGIQGILNTQWSKYHNDGRYSNSQFKFNGNSLDEFLKNVEILFNPTIDGNSVKVDSLGDGLKSLFYITLVSTLLEIENKQEKDDKPLLNIFAIEEPENHISQHLLGRIVRNLKEISDKDNAQVILSSHNSSIVGKIEPECIRHLQIKNSESIVNNISLPEKSDDAHTYIKEAVKAYPDLYFSKLVILGEGDSEEIVLPKLLLADNIYLDDFNISIVPLGGRYVNHMWKLLNDLSIPHITLLDLDRERGGGDWGRIKYVLKQLDENNRCSEELRTVKLIKKGTEGTEGTRHIYSMKEIEDFHKRESENIGSHNTWINKLEKEDVFFSYPLDLDFSMLMSFEKEYKNTMINGPQIPKDIKSPEYEEKLKNSIQATLKNKKATAATYSDEQQKLMIWYNSLFLVGRGKPSTHIAALKDIEDIEIIKGAPKELLRLVQRVKEKVGLVGDGINE</sequence>
<accession>A0AB34D4K8</accession>
<dbReference type="PANTHER" id="PTHR43581:SF4">
    <property type="entry name" value="ATP_GTP PHOSPHATASE"/>
    <property type="match status" value="1"/>
</dbReference>
<gene>
    <name evidence="3" type="ORF">F8158_17435</name>
</gene>
<dbReference type="InterPro" id="IPR041685">
    <property type="entry name" value="AAA_GajA/Old/RecF-like"/>
</dbReference>
<dbReference type="RefSeq" id="WP_137396890.1">
    <property type="nucleotide sequence ID" value="NZ_WBPB01000040.1"/>
</dbReference>
<dbReference type="EMBL" id="WBPB01000040">
    <property type="protein sequence ID" value="KAB2496834.1"/>
    <property type="molecule type" value="Genomic_DNA"/>
</dbReference>
<evidence type="ECO:0000313" key="3">
    <source>
        <dbReference type="EMBL" id="KAB2496834.1"/>
    </source>
</evidence>
<dbReference type="CDD" id="cd01026">
    <property type="entry name" value="TOPRIM_OLD"/>
    <property type="match status" value="1"/>
</dbReference>
<dbReference type="Gene3D" id="3.40.50.300">
    <property type="entry name" value="P-loop containing nucleotide triphosphate hydrolases"/>
    <property type="match status" value="1"/>
</dbReference>
<dbReference type="InterPro" id="IPR051396">
    <property type="entry name" value="Bact_Antivir_Def_Nuclease"/>
</dbReference>
<dbReference type="InterPro" id="IPR034139">
    <property type="entry name" value="TOPRIM_OLD"/>
</dbReference>
<dbReference type="Pfam" id="PF13175">
    <property type="entry name" value="AAA_15"/>
    <property type="match status" value="1"/>
</dbReference>
<feature type="domain" description="OLD protein-like TOPRIM" evidence="2">
    <location>
        <begin position="405"/>
        <end position="468"/>
    </location>
</feature>
<organism evidence="3 4">
    <name type="scientific">Bacillus cereus</name>
    <dbReference type="NCBI Taxonomy" id="1396"/>
    <lineage>
        <taxon>Bacteria</taxon>
        <taxon>Bacillati</taxon>
        <taxon>Bacillota</taxon>
        <taxon>Bacilli</taxon>
        <taxon>Bacillales</taxon>
        <taxon>Bacillaceae</taxon>
        <taxon>Bacillus</taxon>
        <taxon>Bacillus cereus group</taxon>
    </lineage>
</organism>
<protein>
    <submittedName>
        <fullName evidence="3">AAA family ATPase</fullName>
    </submittedName>
</protein>
<dbReference type="Proteomes" id="UP000477920">
    <property type="component" value="Unassembled WGS sequence"/>
</dbReference>
<evidence type="ECO:0000313" key="4">
    <source>
        <dbReference type="Proteomes" id="UP000477920"/>
    </source>
</evidence>
<dbReference type="Pfam" id="PF20469">
    <property type="entry name" value="OLD-like_TOPRIM"/>
    <property type="match status" value="1"/>
</dbReference>
<evidence type="ECO:0000259" key="2">
    <source>
        <dbReference type="Pfam" id="PF20469"/>
    </source>
</evidence>
<comment type="caution">
    <text evidence="3">The sequence shown here is derived from an EMBL/GenBank/DDBJ whole genome shotgun (WGS) entry which is preliminary data.</text>
</comment>